<proteinExistence type="inferred from homology"/>
<comment type="catalytic activity">
    <reaction evidence="7">
        <text>L-isoleucine + 2-oxoglutarate = (S)-3-methyl-2-oxopentanoate + L-glutamate</text>
        <dbReference type="Rhea" id="RHEA:24801"/>
        <dbReference type="ChEBI" id="CHEBI:16810"/>
        <dbReference type="ChEBI" id="CHEBI:29985"/>
        <dbReference type="ChEBI" id="CHEBI:35146"/>
        <dbReference type="ChEBI" id="CHEBI:58045"/>
        <dbReference type="EC" id="2.6.1.42"/>
    </reaction>
</comment>
<gene>
    <name evidence="9" type="ORF">SAMN05444266_101483</name>
</gene>
<dbReference type="Gene3D" id="3.20.10.10">
    <property type="entry name" value="D-amino Acid Aminotransferase, subunit A, domain 2"/>
    <property type="match status" value="1"/>
</dbReference>
<sequence>MLKVIEVQVGFLCYNGKFIPAGEPIFTADNRSFRYGDGFFETLKVYQGTVLLADLHYERLMASLHLLHFDIPPSFTKTFFIESILELCARNKYDDLARVRIAVFRSDGGLYDPVNNLPNYVIQAWELSKSVLELNESGLVTDIFPDVKKSADKLSSIKSNNCLSYVMAAMYARQHRLNEAILLNPYGRIADSTIANVFIVKGKEIFTPPLTEGPVCGVMRKYLLQADLPYHFQERPLEIEDLENADEIFLTNAIYGIRWVGTFRDSSYGNATAAVLHELLHENIL</sequence>
<organism evidence="9 10">
    <name type="scientific">Chitinophaga jiangningensis</name>
    <dbReference type="NCBI Taxonomy" id="1419482"/>
    <lineage>
        <taxon>Bacteria</taxon>
        <taxon>Pseudomonadati</taxon>
        <taxon>Bacteroidota</taxon>
        <taxon>Chitinophagia</taxon>
        <taxon>Chitinophagales</taxon>
        <taxon>Chitinophagaceae</taxon>
        <taxon>Chitinophaga</taxon>
    </lineage>
</organism>
<keyword evidence="9" id="KW-0808">Transferase</keyword>
<dbReference type="CDD" id="cd00449">
    <property type="entry name" value="PLPDE_IV"/>
    <property type="match status" value="1"/>
</dbReference>
<evidence type="ECO:0000313" key="10">
    <source>
        <dbReference type="Proteomes" id="UP000184420"/>
    </source>
</evidence>
<keyword evidence="10" id="KW-1185">Reference proteome</keyword>
<comment type="pathway">
    <text evidence="3">Amino-acid biosynthesis; L-leucine biosynthesis; L-leucine from 3-methyl-2-oxobutanoate: step 4/4.</text>
</comment>
<dbReference type="InterPro" id="IPR001544">
    <property type="entry name" value="Aminotrans_IV"/>
</dbReference>
<dbReference type="PANTHER" id="PTHR42743">
    <property type="entry name" value="AMINO-ACID AMINOTRANSFERASE"/>
    <property type="match status" value="1"/>
</dbReference>
<comment type="catalytic activity">
    <reaction evidence="8">
        <text>L-leucine + 2-oxoglutarate = 4-methyl-2-oxopentanoate + L-glutamate</text>
        <dbReference type="Rhea" id="RHEA:18321"/>
        <dbReference type="ChEBI" id="CHEBI:16810"/>
        <dbReference type="ChEBI" id="CHEBI:17865"/>
        <dbReference type="ChEBI" id="CHEBI:29985"/>
        <dbReference type="ChEBI" id="CHEBI:57427"/>
        <dbReference type="EC" id="2.6.1.42"/>
    </reaction>
</comment>
<comment type="catalytic activity">
    <reaction evidence="6">
        <text>L-valine + 2-oxoglutarate = 3-methyl-2-oxobutanoate + L-glutamate</text>
        <dbReference type="Rhea" id="RHEA:24813"/>
        <dbReference type="ChEBI" id="CHEBI:11851"/>
        <dbReference type="ChEBI" id="CHEBI:16810"/>
        <dbReference type="ChEBI" id="CHEBI:29985"/>
        <dbReference type="ChEBI" id="CHEBI:57762"/>
        <dbReference type="EC" id="2.6.1.42"/>
    </reaction>
</comment>
<evidence type="ECO:0000256" key="8">
    <source>
        <dbReference type="ARBA" id="ARBA00049229"/>
    </source>
</evidence>
<evidence type="ECO:0000256" key="7">
    <source>
        <dbReference type="ARBA" id="ARBA00048798"/>
    </source>
</evidence>
<reference evidence="9 10" key="1">
    <citation type="submission" date="2016-11" db="EMBL/GenBank/DDBJ databases">
        <authorList>
            <person name="Jaros S."/>
            <person name="Januszkiewicz K."/>
            <person name="Wedrychowicz H."/>
        </authorList>
    </citation>
    <scope>NUCLEOTIDE SEQUENCE [LARGE SCALE GENOMIC DNA]</scope>
    <source>
        <strain evidence="9 10">DSM 27406</strain>
    </source>
</reference>
<evidence type="ECO:0000256" key="5">
    <source>
        <dbReference type="ARBA" id="ARBA00013053"/>
    </source>
</evidence>
<dbReference type="InterPro" id="IPR050571">
    <property type="entry name" value="Class-IV_PLP-Dep_Aminotrnsfr"/>
</dbReference>
<accession>A0A1M6W4W3</accession>
<protein>
    <recommendedName>
        <fullName evidence="5">branched-chain-amino-acid transaminase</fullName>
        <ecNumber evidence="5">2.6.1.42</ecNumber>
    </recommendedName>
</protein>
<keyword evidence="9" id="KW-0032">Aminotransferase</keyword>
<evidence type="ECO:0000313" key="9">
    <source>
        <dbReference type="EMBL" id="SHK88678.1"/>
    </source>
</evidence>
<dbReference type="InterPro" id="IPR036038">
    <property type="entry name" value="Aminotransferase-like"/>
</dbReference>
<evidence type="ECO:0000256" key="4">
    <source>
        <dbReference type="ARBA" id="ARBA00009320"/>
    </source>
</evidence>
<dbReference type="Gene3D" id="3.30.470.10">
    <property type="match status" value="1"/>
</dbReference>
<dbReference type="AlphaFoldDB" id="A0A1M6W4W3"/>
<evidence type="ECO:0000256" key="2">
    <source>
        <dbReference type="ARBA" id="ARBA00004931"/>
    </source>
</evidence>
<comment type="pathway">
    <text evidence="1">Amino-acid biosynthesis; L-isoleucine biosynthesis; L-isoleucine from 2-oxobutanoate: step 4/4.</text>
</comment>
<comment type="pathway">
    <text evidence="2">Amino-acid biosynthesis; L-valine biosynthesis; L-valine from pyruvate: step 4/4.</text>
</comment>
<name>A0A1M6W4W3_9BACT</name>
<dbReference type="EC" id="2.6.1.42" evidence="5"/>
<dbReference type="SUPFAM" id="SSF56752">
    <property type="entry name" value="D-aminoacid aminotransferase-like PLP-dependent enzymes"/>
    <property type="match status" value="1"/>
</dbReference>
<evidence type="ECO:0000256" key="1">
    <source>
        <dbReference type="ARBA" id="ARBA00004824"/>
    </source>
</evidence>
<dbReference type="EMBL" id="FRBL01000001">
    <property type="protein sequence ID" value="SHK88678.1"/>
    <property type="molecule type" value="Genomic_DNA"/>
</dbReference>
<dbReference type="STRING" id="1419482.SAMN05444266_101483"/>
<dbReference type="InterPro" id="IPR043132">
    <property type="entry name" value="BCAT-like_C"/>
</dbReference>
<dbReference type="PANTHER" id="PTHR42743:SF11">
    <property type="entry name" value="AMINODEOXYCHORISMATE LYASE"/>
    <property type="match status" value="1"/>
</dbReference>
<evidence type="ECO:0000256" key="3">
    <source>
        <dbReference type="ARBA" id="ARBA00005072"/>
    </source>
</evidence>
<dbReference type="GO" id="GO:0046394">
    <property type="term" value="P:carboxylic acid biosynthetic process"/>
    <property type="evidence" value="ECO:0007669"/>
    <property type="project" value="UniProtKB-ARBA"/>
</dbReference>
<dbReference type="GO" id="GO:0004084">
    <property type="term" value="F:branched-chain-amino-acid transaminase activity"/>
    <property type="evidence" value="ECO:0007669"/>
    <property type="project" value="UniProtKB-EC"/>
</dbReference>
<dbReference type="InterPro" id="IPR043131">
    <property type="entry name" value="BCAT-like_N"/>
</dbReference>
<comment type="similarity">
    <text evidence="4">Belongs to the class-IV pyridoxal-phosphate-dependent aminotransferase family.</text>
</comment>
<evidence type="ECO:0000256" key="6">
    <source>
        <dbReference type="ARBA" id="ARBA00048212"/>
    </source>
</evidence>
<dbReference type="Proteomes" id="UP000184420">
    <property type="component" value="Unassembled WGS sequence"/>
</dbReference>
<dbReference type="Pfam" id="PF01063">
    <property type="entry name" value="Aminotran_4"/>
    <property type="match status" value="1"/>
</dbReference>